<gene>
    <name evidence="2" type="ORF">FB465_1302</name>
</gene>
<dbReference type="AlphaFoldDB" id="A0A561EL22"/>
<accession>A0A561EL22</accession>
<dbReference type="RefSeq" id="WP_170290511.1">
    <property type="nucleotide sequence ID" value="NZ_BAAABR010000002.1"/>
</dbReference>
<evidence type="ECO:0000256" key="1">
    <source>
        <dbReference type="SAM" id="MobiDB-lite"/>
    </source>
</evidence>
<feature type="compositionally biased region" description="Basic and acidic residues" evidence="1">
    <location>
        <begin position="33"/>
        <end position="45"/>
    </location>
</feature>
<organism evidence="2 3">
    <name type="scientific">Kitasatospora atroaurantiaca</name>
    <dbReference type="NCBI Taxonomy" id="285545"/>
    <lineage>
        <taxon>Bacteria</taxon>
        <taxon>Bacillati</taxon>
        <taxon>Actinomycetota</taxon>
        <taxon>Actinomycetes</taxon>
        <taxon>Kitasatosporales</taxon>
        <taxon>Streptomycetaceae</taxon>
        <taxon>Kitasatospora</taxon>
    </lineage>
</organism>
<evidence type="ECO:0000313" key="2">
    <source>
        <dbReference type="EMBL" id="TWE16323.1"/>
    </source>
</evidence>
<comment type="caution">
    <text evidence="2">The sequence shown here is derived from an EMBL/GenBank/DDBJ whole genome shotgun (WGS) entry which is preliminary data.</text>
</comment>
<proteinExistence type="predicted"/>
<feature type="region of interest" description="Disordered" evidence="1">
    <location>
        <begin position="33"/>
        <end position="56"/>
    </location>
</feature>
<evidence type="ECO:0000313" key="3">
    <source>
        <dbReference type="Proteomes" id="UP000318416"/>
    </source>
</evidence>
<dbReference type="Proteomes" id="UP000318416">
    <property type="component" value="Unassembled WGS sequence"/>
</dbReference>
<sequence>MSRIPLICPRCGHPQRVIPGGPEHPVRVVHAETGREECEPADTRPESLPTPDSRGT</sequence>
<name>A0A561EL22_9ACTN</name>
<keyword evidence="3" id="KW-1185">Reference proteome</keyword>
<protein>
    <submittedName>
        <fullName evidence="2">Uncharacterized protein</fullName>
    </submittedName>
</protein>
<reference evidence="2 3" key="1">
    <citation type="submission" date="2019-06" db="EMBL/GenBank/DDBJ databases">
        <title>Sequencing the genomes of 1000 actinobacteria strains.</title>
        <authorList>
            <person name="Klenk H.-P."/>
        </authorList>
    </citation>
    <scope>NUCLEOTIDE SEQUENCE [LARGE SCALE GENOMIC DNA]</scope>
    <source>
        <strain evidence="2 3">DSM 41649</strain>
    </source>
</reference>
<dbReference type="EMBL" id="VIVR01000001">
    <property type="protein sequence ID" value="TWE16323.1"/>
    <property type="molecule type" value="Genomic_DNA"/>
</dbReference>